<dbReference type="EMBL" id="VFOZ01000001">
    <property type="protein sequence ID" value="TQL99971.1"/>
    <property type="molecule type" value="Genomic_DNA"/>
</dbReference>
<keyword evidence="14" id="KW-1185">Reference proteome</keyword>
<dbReference type="GO" id="GO:0005525">
    <property type="term" value="F:GTP binding"/>
    <property type="evidence" value="ECO:0007669"/>
    <property type="project" value="UniProtKB-UniRule"/>
</dbReference>
<feature type="binding site" evidence="10">
    <location>
        <position position="285"/>
    </location>
    <ligand>
        <name>Zn(2+)</name>
        <dbReference type="ChEBI" id="CHEBI:29105"/>
    </ligand>
</feature>
<comment type="similarity">
    <text evidence="10">Belongs to the TRAFAC class YlqF/YawG GTPase family. RsgA subfamily.</text>
</comment>
<dbReference type="PROSITE" id="PS51721">
    <property type="entry name" value="G_CP"/>
    <property type="match status" value="1"/>
</dbReference>
<keyword evidence="2 10" id="KW-0690">Ribosome biogenesis</keyword>
<comment type="cofactor">
    <cofactor evidence="10">
        <name>Zn(2+)</name>
        <dbReference type="ChEBI" id="CHEBI:29105"/>
    </cofactor>
    <text evidence="10">Binds 1 zinc ion per subunit.</text>
</comment>
<feature type="domain" description="CP-type G" evidence="12">
    <location>
        <begin position="103"/>
        <end position="255"/>
    </location>
</feature>
<evidence type="ECO:0000259" key="11">
    <source>
        <dbReference type="PROSITE" id="PS50936"/>
    </source>
</evidence>
<keyword evidence="1 10" id="KW-0963">Cytoplasm</keyword>
<feature type="domain" description="EngC GTPase" evidence="11">
    <location>
        <begin position="109"/>
        <end position="253"/>
    </location>
</feature>
<dbReference type="NCBIfam" id="TIGR00157">
    <property type="entry name" value="ribosome small subunit-dependent GTPase A"/>
    <property type="match status" value="1"/>
</dbReference>
<protein>
    <recommendedName>
        <fullName evidence="10">Small ribosomal subunit biogenesis GTPase RsgA</fullName>
        <ecNumber evidence="10">3.6.1.-</ecNumber>
    </recommendedName>
</protein>
<dbReference type="SUPFAM" id="SSF52540">
    <property type="entry name" value="P-loop containing nucleoside triphosphate hydrolases"/>
    <property type="match status" value="1"/>
</dbReference>
<dbReference type="CDD" id="cd01854">
    <property type="entry name" value="YjeQ_EngC"/>
    <property type="match status" value="1"/>
</dbReference>
<evidence type="ECO:0000313" key="13">
    <source>
        <dbReference type="EMBL" id="TQL99971.1"/>
    </source>
</evidence>
<name>A0A543CS85_9ACTN</name>
<evidence type="ECO:0000259" key="12">
    <source>
        <dbReference type="PROSITE" id="PS51721"/>
    </source>
</evidence>
<keyword evidence="5 10" id="KW-0547">Nucleotide-binding</keyword>
<dbReference type="Gene3D" id="3.40.50.300">
    <property type="entry name" value="P-loop containing nucleotide triphosphate hydrolases"/>
    <property type="match status" value="1"/>
</dbReference>
<evidence type="ECO:0000313" key="14">
    <source>
        <dbReference type="Proteomes" id="UP000316096"/>
    </source>
</evidence>
<gene>
    <name evidence="10" type="primary">rsgA</name>
    <name evidence="13" type="ORF">FB559_5673</name>
</gene>
<proteinExistence type="inferred from homology"/>
<organism evidence="13 14">
    <name type="scientific">Actinoallomurus bryophytorum</name>
    <dbReference type="NCBI Taxonomy" id="1490222"/>
    <lineage>
        <taxon>Bacteria</taxon>
        <taxon>Bacillati</taxon>
        <taxon>Actinomycetota</taxon>
        <taxon>Actinomycetes</taxon>
        <taxon>Streptosporangiales</taxon>
        <taxon>Thermomonosporaceae</taxon>
        <taxon>Actinoallomurus</taxon>
    </lineage>
</organism>
<dbReference type="GO" id="GO:0003924">
    <property type="term" value="F:GTPase activity"/>
    <property type="evidence" value="ECO:0007669"/>
    <property type="project" value="UniProtKB-UniRule"/>
</dbReference>
<feature type="binding site" evidence="10">
    <location>
        <begin position="148"/>
        <end position="151"/>
    </location>
    <ligand>
        <name>GTP</name>
        <dbReference type="ChEBI" id="CHEBI:37565"/>
    </ligand>
</feature>
<evidence type="ECO:0000256" key="9">
    <source>
        <dbReference type="ARBA" id="ARBA00023134"/>
    </source>
</evidence>
<keyword evidence="9 10" id="KW-0342">GTP-binding</keyword>
<dbReference type="AlphaFoldDB" id="A0A543CS85"/>
<dbReference type="GO" id="GO:0042274">
    <property type="term" value="P:ribosomal small subunit biogenesis"/>
    <property type="evidence" value="ECO:0007669"/>
    <property type="project" value="UniProtKB-UniRule"/>
</dbReference>
<dbReference type="Gene3D" id="1.10.40.50">
    <property type="entry name" value="Probable gtpase engc, domain 3"/>
    <property type="match status" value="1"/>
</dbReference>
<feature type="binding site" evidence="10">
    <location>
        <begin position="198"/>
        <end position="206"/>
    </location>
    <ligand>
        <name>GTP</name>
        <dbReference type="ChEBI" id="CHEBI:37565"/>
    </ligand>
</feature>
<dbReference type="Pfam" id="PF03193">
    <property type="entry name" value="RsgA_GTPase"/>
    <property type="match status" value="1"/>
</dbReference>
<keyword evidence="3 10" id="KW-0479">Metal-binding</keyword>
<dbReference type="GO" id="GO:0005737">
    <property type="term" value="C:cytoplasm"/>
    <property type="evidence" value="ECO:0007669"/>
    <property type="project" value="UniProtKB-SubCell"/>
</dbReference>
<dbReference type="GO" id="GO:0046872">
    <property type="term" value="F:metal ion binding"/>
    <property type="evidence" value="ECO:0007669"/>
    <property type="project" value="UniProtKB-KW"/>
</dbReference>
<keyword evidence="8 10" id="KW-0694">RNA-binding</keyword>
<keyword evidence="7 10" id="KW-0862">Zinc</keyword>
<dbReference type="GO" id="GO:0019843">
    <property type="term" value="F:rRNA binding"/>
    <property type="evidence" value="ECO:0007669"/>
    <property type="project" value="UniProtKB-KW"/>
</dbReference>
<dbReference type="Proteomes" id="UP000316096">
    <property type="component" value="Unassembled WGS sequence"/>
</dbReference>
<evidence type="ECO:0000256" key="3">
    <source>
        <dbReference type="ARBA" id="ARBA00022723"/>
    </source>
</evidence>
<dbReference type="PANTHER" id="PTHR32120:SF10">
    <property type="entry name" value="SMALL RIBOSOMAL SUBUNIT BIOGENESIS GTPASE RSGA"/>
    <property type="match status" value="1"/>
</dbReference>
<dbReference type="HAMAP" id="MF_01820">
    <property type="entry name" value="GTPase_RsgA"/>
    <property type="match status" value="1"/>
</dbReference>
<evidence type="ECO:0000256" key="5">
    <source>
        <dbReference type="ARBA" id="ARBA00022741"/>
    </source>
</evidence>
<dbReference type="InterPro" id="IPR030378">
    <property type="entry name" value="G_CP_dom"/>
</dbReference>
<evidence type="ECO:0000256" key="6">
    <source>
        <dbReference type="ARBA" id="ARBA00022801"/>
    </source>
</evidence>
<dbReference type="OrthoDB" id="9809485at2"/>
<reference evidence="13 14" key="1">
    <citation type="submission" date="2019-06" db="EMBL/GenBank/DDBJ databases">
        <title>Sequencing the genomes of 1000 actinobacteria strains.</title>
        <authorList>
            <person name="Klenk H.-P."/>
        </authorList>
    </citation>
    <scope>NUCLEOTIDE SEQUENCE [LARGE SCALE GENOMIC DNA]</scope>
    <source>
        <strain evidence="13 14">DSM 102200</strain>
    </source>
</reference>
<comment type="caution">
    <text evidence="13">The sequence shown here is derived from an EMBL/GenBank/DDBJ whole genome shotgun (WGS) entry which is preliminary data.</text>
</comment>
<feature type="binding site" evidence="10">
    <location>
        <position position="278"/>
    </location>
    <ligand>
        <name>Zn(2+)</name>
        <dbReference type="ChEBI" id="CHEBI:29105"/>
    </ligand>
</feature>
<dbReference type="PANTHER" id="PTHR32120">
    <property type="entry name" value="SMALL RIBOSOMAL SUBUNIT BIOGENESIS GTPASE RSGA"/>
    <property type="match status" value="1"/>
</dbReference>
<accession>A0A543CS85</accession>
<evidence type="ECO:0000256" key="1">
    <source>
        <dbReference type="ARBA" id="ARBA00022490"/>
    </source>
</evidence>
<dbReference type="InterPro" id="IPR010914">
    <property type="entry name" value="RsgA_GTPase_dom"/>
</dbReference>
<evidence type="ECO:0000256" key="2">
    <source>
        <dbReference type="ARBA" id="ARBA00022517"/>
    </source>
</evidence>
<dbReference type="InterPro" id="IPR027417">
    <property type="entry name" value="P-loop_NTPase"/>
</dbReference>
<keyword evidence="6 10" id="KW-0378">Hydrolase</keyword>
<evidence type="ECO:0000256" key="7">
    <source>
        <dbReference type="ARBA" id="ARBA00022833"/>
    </source>
</evidence>
<feature type="binding site" evidence="10">
    <location>
        <position position="291"/>
    </location>
    <ligand>
        <name>Zn(2+)</name>
        <dbReference type="ChEBI" id="CHEBI:29105"/>
    </ligand>
</feature>
<dbReference type="EC" id="3.6.1.-" evidence="10"/>
<evidence type="ECO:0000256" key="8">
    <source>
        <dbReference type="ARBA" id="ARBA00022884"/>
    </source>
</evidence>
<evidence type="ECO:0000256" key="4">
    <source>
        <dbReference type="ARBA" id="ARBA00022730"/>
    </source>
</evidence>
<sequence length="349" mass="37101">MSFTPFLSSLGWDEAWASSFISYAGLEPGRVARVDRGRCDVLTEHGDIQAGWRGAPPSAGDWVALRELPDGGHQVAAILPRRTALVRGGVARESRGGLSGDSQGQLLAANVDVVLIVEPASPDTGLARIERLLALAWQSGATPYVIITKADLAADLPGLLETVTAAAPGADVHAVSAVTGEGIDAVRALATGTSVLLGPSGAGKSTLVNALAGEDVMRTQEIRASDGRGRHTTTHRELVMVPGGLVIDTPGVRRVGLYEVEEGLAQAFADIEDLAAECRFGDCAHTAEPGCAVLAAVESGDLPERRLTGWRKLRREAEWMASRTDARLRSERTRRYRLTTRQSRRDRSS</sequence>
<feature type="binding site" evidence="10">
    <location>
        <position position="283"/>
    </location>
    <ligand>
        <name>Zn(2+)</name>
        <dbReference type="ChEBI" id="CHEBI:29105"/>
    </ligand>
</feature>
<dbReference type="InterPro" id="IPR004881">
    <property type="entry name" value="Ribosome_biogen_GTPase_RsgA"/>
</dbReference>
<comment type="subcellular location">
    <subcellularLocation>
        <location evidence="10">Cytoplasm</location>
    </subcellularLocation>
</comment>
<evidence type="ECO:0000256" key="10">
    <source>
        <dbReference type="HAMAP-Rule" id="MF_01820"/>
    </source>
</evidence>
<comment type="function">
    <text evidence="10">One of several proteins that assist in the late maturation steps of the functional core of the 30S ribosomal subunit. Helps release RbfA from mature subunits. May play a role in the assembly of ribosomal proteins into the subunit. Circularly permuted GTPase that catalyzes slow GTP hydrolysis, GTPase activity is stimulated by the 30S ribosomal subunit.</text>
</comment>
<comment type="subunit">
    <text evidence="10">Monomer. Associates with 30S ribosomal subunit, binds 16S rRNA.</text>
</comment>
<dbReference type="PROSITE" id="PS50936">
    <property type="entry name" value="ENGC_GTPASE"/>
    <property type="match status" value="1"/>
</dbReference>
<keyword evidence="4 10" id="KW-0699">rRNA-binding</keyword>